<dbReference type="GO" id="GO:0043609">
    <property type="term" value="P:regulation of carbon utilization"/>
    <property type="evidence" value="ECO:0000318"/>
    <property type="project" value="GO_Central"/>
</dbReference>
<dbReference type="SMART" id="SM00116">
    <property type="entry name" value="CBS"/>
    <property type="match status" value="4"/>
</dbReference>
<accession>A0A1Y1I992</accession>
<dbReference type="Gene3D" id="2.60.40.10">
    <property type="entry name" value="Immunoglobulins"/>
    <property type="match status" value="1"/>
</dbReference>
<dbReference type="Gene3D" id="3.10.580.10">
    <property type="entry name" value="CBS-domain"/>
    <property type="match status" value="2"/>
</dbReference>
<evidence type="ECO:0000256" key="5">
    <source>
        <dbReference type="SAM" id="MobiDB-lite"/>
    </source>
</evidence>
<dbReference type="PANTHER" id="PTHR13780:SF35">
    <property type="entry name" value="LD22662P"/>
    <property type="match status" value="1"/>
</dbReference>
<feature type="region of interest" description="Disordered" evidence="5">
    <location>
        <begin position="99"/>
        <end position="163"/>
    </location>
</feature>
<feature type="domain" description="CBS" evidence="6">
    <location>
        <begin position="209"/>
        <end position="269"/>
    </location>
</feature>
<dbReference type="Pfam" id="PF00571">
    <property type="entry name" value="CBS"/>
    <property type="match status" value="2"/>
</dbReference>
<dbReference type="InterPro" id="IPR032640">
    <property type="entry name" value="AMPK1_CBM"/>
</dbReference>
<sequence>MYGEGAILIPTRFVWPYGGRHVHLCGSFTRWRETLPMSPVDGHHNWFAVVCSLPPGYHQYKFIVDGEWRHDDAQHSIRDPLGNVNNLLLVKEPEPLPVDPQQAQHVQQGPDQQGGGVRMDPLPPQHPHQQGPAHPPLAQEPQAPLPQPDAALPPSSSSHFQPVANDAAAPGLERAVSIPSDTPVGGLSDADATKQRVADFLNRHTVYELLPESGKVVALDVTLPVKQAFHALYEQAVPSAPLWDVESQQFVGMLSASDFITILRQINSTGAVLSEEELETHTIAAWKEEKAAAQAQAGARDQSRPALVSVEPDESLRKLADKLLEAGVATLPVLAWASQQEGGCQQLLHLASLSGVLKCIGRHFRHVPNSLPLFNHPLAALPLGTWAADTGRPGLRQLCVVRERDRLNQALDALLAVDVSALPVVDDNGALVDVYARNDITSLARDRIYTRRQLQDLTLKEALSYRNQDTSGLGGGAGGGIGQRYNICLRSDSLRTVVEKLTIPGVRRIVCVEAGSRRVEGIITLTDIFKFLLQP</sequence>
<dbReference type="FunFam" id="2.60.40.10:FF:001860">
    <property type="entry name" value="Sucrose nonfermenting 4-like protein"/>
    <property type="match status" value="1"/>
</dbReference>
<dbReference type="STRING" id="105231.A0A1Y1I992"/>
<keyword evidence="3 4" id="KW-0129">CBS domain</keyword>
<gene>
    <name evidence="7" type="ORF">KFL_003590080</name>
</gene>
<reference evidence="7 8" key="1">
    <citation type="journal article" date="2014" name="Nat. Commun.">
        <title>Klebsormidium flaccidum genome reveals primary factors for plant terrestrial adaptation.</title>
        <authorList>
            <person name="Hori K."/>
            <person name="Maruyama F."/>
            <person name="Fujisawa T."/>
            <person name="Togashi T."/>
            <person name="Yamamoto N."/>
            <person name="Seo M."/>
            <person name="Sato S."/>
            <person name="Yamada T."/>
            <person name="Mori H."/>
            <person name="Tajima N."/>
            <person name="Moriyama T."/>
            <person name="Ikeuchi M."/>
            <person name="Watanabe M."/>
            <person name="Wada H."/>
            <person name="Kobayashi K."/>
            <person name="Saito M."/>
            <person name="Masuda T."/>
            <person name="Sasaki-Sekimoto Y."/>
            <person name="Mashiguchi K."/>
            <person name="Awai K."/>
            <person name="Shimojima M."/>
            <person name="Masuda S."/>
            <person name="Iwai M."/>
            <person name="Nobusawa T."/>
            <person name="Narise T."/>
            <person name="Kondo S."/>
            <person name="Saito H."/>
            <person name="Sato R."/>
            <person name="Murakawa M."/>
            <person name="Ihara Y."/>
            <person name="Oshima-Yamada Y."/>
            <person name="Ohtaka K."/>
            <person name="Satoh M."/>
            <person name="Sonobe K."/>
            <person name="Ishii M."/>
            <person name="Ohtani R."/>
            <person name="Kanamori-Sato M."/>
            <person name="Honoki R."/>
            <person name="Miyazaki D."/>
            <person name="Mochizuki H."/>
            <person name="Umetsu J."/>
            <person name="Higashi K."/>
            <person name="Shibata D."/>
            <person name="Kamiya Y."/>
            <person name="Sato N."/>
            <person name="Nakamura Y."/>
            <person name="Tabata S."/>
            <person name="Ida S."/>
            <person name="Kurokawa K."/>
            <person name="Ohta H."/>
        </authorList>
    </citation>
    <scope>NUCLEOTIDE SEQUENCE [LARGE SCALE GENOMIC DNA]</scope>
    <source>
        <strain evidence="7 8">NIES-2285</strain>
    </source>
</reference>
<keyword evidence="8" id="KW-1185">Reference proteome</keyword>
<evidence type="ECO:0000256" key="1">
    <source>
        <dbReference type="ARBA" id="ARBA00006750"/>
    </source>
</evidence>
<name>A0A1Y1I992_KLENI</name>
<dbReference type="Pfam" id="PF16561">
    <property type="entry name" value="AMPK1_CBM"/>
    <property type="match status" value="1"/>
</dbReference>
<dbReference type="InterPro" id="IPR046342">
    <property type="entry name" value="CBS_dom_sf"/>
</dbReference>
<dbReference type="AlphaFoldDB" id="A0A1Y1I992"/>
<dbReference type="GO" id="GO:0042149">
    <property type="term" value="P:cellular response to glucose starvation"/>
    <property type="evidence" value="ECO:0000318"/>
    <property type="project" value="GO_Central"/>
</dbReference>
<evidence type="ECO:0000259" key="6">
    <source>
        <dbReference type="PROSITE" id="PS51371"/>
    </source>
</evidence>
<dbReference type="PANTHER" id="PTHR13780">
    <property type="entry name" value="AMP-ACTIVATED PROTEIN KINASE, GAMMA REGULATORY SUBUNIT"/>
    <property type="match status" value="1"/>
</dbReference>
<keyword evidence="2" id="KW-0677">Repeat</keyword>
<dbReference type="OMA" id="TASIHPF"/>
<dbReference type="OrthoDB" id="531008at2759"/>
<comment type="similarity">
    <text evidence="1">Belongs to the 5'-AMP-activated protein kinase gamma subunit family.</text>
</comment>
<evidence type="ECO:0000256" key="2">
    <source>
        <dbReference type="ARBA" id="ARBA00022737"/>
    </source>
</evidence>
<dbReference type="CDD" id="cd02859">
    <property type="entry name" value="E_set_AMPKbeta_like_N"/>
    <property type="match status" value="1"/>
</dbReference>
<evidence type="ECO:0000256" key="4">
    <source>
        <dbReference type="PROSITE-ProRule" id="PRU00703"/>
    </source>
</evidence>
<dbReference type="InterPro" id="IPR013783">
    <property type="entry name" value="Ig-like_fold"/>
</dbReference>
<dbReference type="InterPro" id="IPR000644">
    <property type="entry name" value="CBS_dom"/>
</dbReference>
<dbReference type="InterPro" id="IPR050511">
    <property type="entry name" value="AMPK_gamma/SDS23_families"/>
</dbReference>
<feature type="compositionally biased region" description="Low complexity" evidence="5">
    <location>
        <begin position="127"/>
        <end position="154"/>
    </location>
</feature>
<dbReference type="GO" id="GO:0045722">
    <property type="term" value="P:positive regulation of gluconeogenesis"/>
    <property type="evidence" value="ECO:0000318"/>
    <property type="project" value="GO_Central"/>
</dbReference>
<evidence type="ECO:0000256" key="3">
    <source>
        <dbReference type="ARBA" id="ARBA00023122"/>
    </source>
</evidence>
<proteinExistence type="inferred from homology"/>
<evidence type="ECO:0000313" key="8">
    <source>
        <dbReference type="Proteomes" id="UP000054558"/>
    </source>
</evidence>
<dbReference type="SUPFAM" id="SSF81296">
    <property type="entry name" value="E set domains"/>
    <property type="match status" value="1"/>
</dbReference>
<dbReference type="PROSITE" id="PS51371">
    <property type="entry name" value="CBS"/>
    <property type="match status" value="2"/>
</dbReference>
<dbReference type="GO" id="GO:0006110">
    <property type="term" value="P:regulation of glycolytic process"/>
    <property type="evidence" value="ECO:0000318"/>
    <property type="project" value="GO_Central"/>
</dbReference>
<feature type="compositionally biased region" description="Low complexity" evidence="5">
    <location>
        <begin position="99"/>
        <end position="111"/>
    </location>
</feature>
<protein>
    <submittedName>
        <fullName evidence="7">Cystathionine beta-synthase domain containing protein</fullName>
    </submittedName>
</protein>
<dbReference type="Proteomes" id="UP000054558">
    <property type="component" value="Unassembled WGS sequence"/>
</dbReference>
<dbReference type="SUPFAM" id="SSF54631">
    <property type="entry name" value="CBS-domain pair"/>
    <property type="match status" value="2"/>
</dbReference>
<organism evidence="7 8">
    <name type="scientific">Klebsormidium nitens</name>
    <name type="common">Green alga</name>
    <name type="synonym">Ulothrix nitens</name>
    <dbReference type="NCBI Taxonomy" id="105231"/>
    <lineage>
        <taxon>Eukaryota</taxon>
        <taxon>Viridiplantae</taxon>
        <taxon>Streptophyta</taxon>
        <taxon>Klebsormidiophyceae</taxon>
        <taxon>Klebsormidiales</taxon>
        <taxon>Klebsormidiaceae</taxon>
        <taxon>Klebsormidium</taxon>
    </lineage>
</organism>
<dbReference type="EMBL" id="DF237308">
    <property type="protein sequence ID" value="GAQ87534.1"/>
    <property type="molecule type" value="Genomic_DNA"/>
</dbReference>
<dbReference type="InterPro" id="IPR014756">
    <property type="entry name" value="Ig_E-set"/>
</dbReference>
<feature type="domain" description="CBS" evidence="6">
    <location>
        <begin position="394"/>
        <end position="450"/>
    </location>
</feature>
<evidence type="ECO:0000313" key="7">
    <source>
        <dbReference type="EMBL" id="GAQ87534.1"/>
    </source>
</evidence>